<feature type="compositionally biased region" description="Polar residues" evidence="4">
    <location>
        <begin position="14"/>
        <end position="24"/>
    </location>
</feature>
<feature type="domain" description="BEACH-type PH" evidence="6">
    <location>
        <begin position="2423"/>
        <end position="2581"/>
    </location>
</feature>
<proteinExistence type="predicted"/>
<evidence type="ECO:0000256" key="3">
    <source>
        <dbReference type="PROSITE-ProRule" id="PRU00221"/>
    </source>
</evidence>
<dbReference type="InterPro" id="IPR023362">
    <property type="entry name" value="PH-BEACH_dom"/>
</dbReference>
<dbReference type="Pfam" id="PF14844">
    <property type="entry name" value="PH_BEACH"/>
    <property type="match status" value="1"/>
</dbReference>
<dbReference type="PROSITE" id="PS51783">
    <property type="entry name" value="PH_BEACH"/>
    <property type="match status" value="1"/>
</dbReference>
<dbReference type="Pfam" id="PF20426">
    <property type="entry name" value="NBCH_WD40"/>
    <property type="match status" value="1"/>
</dbReference>
<comment type="caution">
    <text evidence="7">The sequence shown here is derived from an EMBL/GenBank/DDBJ whole genome shotgun (WGS) entry which is preliminary data.</text>
</comment>
<keyword evidence="2" id="KW-0677">Repeat</keyword>
<evidence type="ECO:0000259" key="5">
    <source>
        <dbReference type="PROSITE" id="PS50197"/>
    </source>
</evidence>
<feature type="region of interest" description="Disordered" evidence="4">
    <location>
        <begin position="2372"/>
        <end position="2425"/>
    </location>
</feature>
<keyword evidence="8" id="KW-1185">Reference proteome</keyword>
<dbReference type="InterPro" id="IPR031570">
    <property type="entry name" value="NBEA/BDCP_DUF4704"/>
</dbReference>
<organism evidence="7 8">
    <name type="scientific">Populus tomentosa</name>
    <name type="common">Chinese white poplar</name>
    <dbReference type="NCBI Taxonomy" id="118781"/>
    <lineage>
        <taxon>Eukaryota</taxon>
        <taxon>Viridiplantae</taxon>
        <taxon>Streptophyta</taxon>
        <taxon>Embryophyta</taxon>
        <taxon>Tracheophyta</taxon>
        <taxon>Spermatophyta</taxon>
        <taxon>Magnoliopsida</taxon>
        <taxon>eudicotyledons</taxon>
        <taxon>Gunneridae</taxon>
        <taxon>Pentapetalae</taxon>
        <taxon>rosids</taxon>
        <taxon>fabids</taxon>
        <taxon>Malpighiales</taxon>
        <taxon>Salicaceae</taxon>
        <taxon>Saliceae</taxon>
        <taxon>Populus</taxon>
    </lineage>
</organism>
<dbReference type="CDD" id="cd01201">
    <property type="entry name" value="PH_BEACH"/>
    <property type="match status" value="1"/>
</dbReference>
<dbReference type="InterPro" id="IPR050865">
    <property type="entry name" value="BEACH_Domain"/>
</dbReference>
<name>A0A8X8DDT7_POPTO</name>
<evidence type="ECO:0008006" key="9">
    <source>
        <dbReference type="Google" id="ProtNLM"/>
    </source>
</evidence>
<protein>
    <recommendedName>
        <fullName evidence="9">Binding protein</fullName>
    </recommendedName>
</protein>
<feature type="repeat" description="WD" evidence="3">
    <location>
        <begin position="3042"/>
        <end position="3083"/>
    </location>
</feature>
<dbReference type="SMART" id="SM01026">
    <property type="entry name" value="Beach"/>
    <property type="match status" value="1"/>
</dbReference>
<dbReference type="Pfam" id="PF20425">
    <property type="entry name" value="Neurobeachin"/>
    <property type="match status" value="1"/>
</dbReference>
<dbReference type="PROSITE" id="PS50082">
    <property type="entry name" value="WD_REPEATS_2"/>
    <property type="match status" value="1"/>
</dbReference>
<dbReference type="InterPro" id="IPR000409">
    <property type="entry name" value="BEACH_dom"/>
</dbReference>
<dbReference type="PROSITE" id="PS50197">
    <property type="entry name" value="BEACH"/>
    <property type="match status" value="1"/>
</dbReference>
<dbReference type="SMART" id="SM00320">
    <property type="entry name" value="WD40"/>
    <property type="match status" value="5"/>
</dbReference>
<evidence type="ECO:0000256" key="1">
    <source>
        <dbReference type="ARBA" id="ARBA00022574"/>
    </source>
</evidence>
<sequence length="3285" mass="368028">MNIVKGVADLIRRTSSGQTGESIQGSSSGRFSPPSPKICFSEVGDEAVLHTLWEKYENAVDKGKSVKSDRVLALEGSDAYLASLFFSKFPSTLTIRLLLCLIVSGKPRLHKALSSSIICLMCQENGLLCGVMAEKKKLFHVFLKQFLMVFEKWEPANASQLPEAALTTVPPMEYPLRVDDIIVGCSAGHPAEIILTLTEEITQLTSLVSELNTSVVRTRVDLPGNSTSLSITSEGLPLLNALTIITRSMHNCRVFGYYGGIQKLTALMKGAVVHLKSITSELSGDESLSSIFLDKTRLLQQILLYVVSIICGYIDLNTNLYEKAQLFSSHAEFFTPSWGASSNESSSGVEVPTETRLYWHQRAVVSVMEAGVLNWLVELLRVIRRLSMKEQRTDLSLQYLTLWTLHLALSNNPRGQNHFKSIGGLEVLLDGQGLPSINVLLLRNASHVGDESFGNMNNLQFLCENGRIHKFANSFCSLSFLLQECEQNTKDLSVQDDCQIPVSDLENENHVKMERSFPLPADAAYSKLWNEYVVKLSGVLCSFIVAPENIKPHHVQTNTGRIGMPISAAYGELSIKWVMGVLLTVFPCIKACSNQKELPNHLRVFANVLQHCVLDAFTKVLVSSPVSLEIFREEGLWDLIFSENFFHFGPDSEEMAGECGSYSQGFPGQLDRNLSSTSISNQTKISSFEILQMEVISFVEFAATCNGTVDNLPEVSVLLDALEQCACHPDIAVVLAKSLLHILQLLPEKTIASFKSLSAVSRVLKVACIQAEECRRSGNMSPSLESKILPLHGGQRPNSEKMGQSWYACMDTCMGLFTKFFSIADDAGSLVLGDWTCIDYLFDLFWEEGMRNQVFESILDLMKLVPSSLEDQKAKLHLCSKYLETFTQIKEREKSFAELSINLLVGMREMLMTNPAYYQALFRDGECFLHVVSLLNGNLDEASFRALVGKGYQTMQSLLLDFCQWRPSEALLNALLDMLVDGKFDIKSNPLIQNEDVIILYLSVLQKSSDSLRHYGLNMFQQLLRDSISNRASCVRAGMLNFLLDWFSQEDNDSTILKIAQLIQVVGGHSISGKDIRKIFALLRSEKVGTRQQYCSLLLTTVLSMLNEKGPTTFFDFNGNDSLSELDFNSFKDLSVLRLLFMGVESFPRNGTMGLFSFLSENGKGCLAAVGNERLVYESINLKRQRIQFHINLASKKWHFLCITHSIGRTFSGGSLLRCYVNGDLVASERCRYAKVNELLTSSSIGMKINSPQNEEEIFPDSIRDFFSFHGQIGPVYLFSDAISSEQVQGIYSLGPSYMYSFLDNEATPFYDSSLPSGILDAKDGLSSKIIFGLNAQASDGKKLFNVSLVTDHALDKKAFEATVMAGTQYDNEESGSFEHALLTPITKERLTAEVIELIASVLDDNLANQQQMHLLSGFSILGFLLQSVPPELLNLETLSALKHLFNVAANCGLAELLVKDAISCIFLNPFIWVYTVYKVQRELYMFLIQQFDNDPRLLKSLCQLPRVIDIICQFYWDNSKSRFAIGSKPLRHPITKVIIGERPNREETRKIRLLLLSLGEMSLRQCIGTADIKAIIAFFETSQDTACIEDVLHMVIRALSQKQLLVAFLEQVNLIGGCHIFVNLLQREYEPIRLLSLQFLGRLLVGLQSERKTPRLFNLSVGRSRSVSESQKKVSSKMQPVFSAISDRLFRFPLTDNLCAALFDVLLGGASPKQVLQKYNQVDKQRSKGNNSHFLVPQILVIIFGFLSGCEDVSTRTKLIRDLLDLLDSNSSNIEALMEYGWNAWLTAILKLNVIKDYIVESQDQTHSERLEQNLVRSLFCVVLCHYMLSVKGGWQQLEETVNFLLLHCDQDGISRRKLLHDIFEDLIQRLVDSSFEENIFAAQPCRDNTLYLLQLMDEMLVAEIDHKILKILELSCHGLAKALSPCFTFPENSSEVSIDSSELESQKNFSSALSQVVQGEFNNQTSRNPWGGKHSTTHEGEVINDKWWDLYENLWIIISEINGKGPSKMMLKSSAAAGPSLGQRARGLVESLNIPAAEMAAVVVSGGIGNALAGKPNKTADKAMLLRGERCPRIVFRLAILYLCRSSLERASRCVQQVIALLPSILAADDEQSKSRLQLFIWSLLAVRSEYGVLDDGARLHVISHLIRETINCGKSMLATSIVGRDDSSDTGSNSKDTSSIHSIIQKDRVLAAVSDEAKYIKSSISDRTRQLEELHARMDENSTVETSNKKAFEDEIQNSLNSIVALDDSRRAAQQLVHEEEGQNVAEKWMHMFRTLIDERGPWSANLFPNCVVKHWKLDKTEDAWRRRPKLRQNYHFDEKLCLPPSSSSNEDTLPVNETKNSFVGHIPEQMKQFLLKGVRRITDEVISEAGENDAETSGQTTPIPDDPSESQHLDLVGDSSDQNEIVRDKRDSSSTSQETETSEVLMSVQCVLVTPKRKLAGNLAVKKNFLHFFGEFLVEGTGGSSVFKNFQASIKSDANKLEQQHKSLNWPIHVNFSPEKVISVDNTVSANENVQQRQLKHVRRHKRWSVDKIKAVHWTRYLLRYSAIEIFFSDSVAPVFLNFASQKDAKEVGTLIVATRNEFLFPKGISKDKSGTISFVDRHVALRMAEIARESWRRRDITNFEYLMILNTLAGRSYNDLTQYPVFPWVLADYSSEDLDFNKALTFRDLTKPVGALDVKRFEVFEDRYRSFSDPDIPSFYYGSHYSSMGIVLYYLLRLEPFTSLHRNLQLSLVVFEGGKFDHADRLFQSIEGTYRNCLSNTSDVKELIPEFFYMPEFLVNSNSYHLGVKQDGEPLGDVCLPPWAKGSPELFINKNRDALESEYVSSNLHHWIDLVFGYKQRGKPAVEAANIFYYLTYEGAVDLDIMEDELQRSAIEDQIANFGQTPIQIFRKKHPRRGPPIPIARPLYFAPDSINLSSTVSSTSHPPSAVLYVSTLDSNIVLVNQGLTLSVKMWLTTQLQSGGNFTFSSFQEPLFGVGYDVLSARKIGSPLAENVELGAQCFAILQTPTDNFLISCGNWENSFQVISLSDGRMVQSTRQHKDVVSCVAVTDDGCFLATGSYDTTVMVWEVLRARITEKRVRNTPTELARKDYVIAETPFHILCGHDDIITCLCASVELDLVISGSKDGTCVFHTLREGRYVRSLRHPSGNALSKLVASRHGRVVLYADEDLSLHLYSINGKHLATSESNGRLNCVELSKCGEFLVCAGDQGQIVVRSMNTFDIVKRYNGVGKIITCLTVTVEECFLAGTKDGSLLVYSIENPQLRKTSIPRMKSKSSVSG</sequence>
<dbReference type="Pfam" id="PF15787">
    <property type="entry name" value="DUF4704"/>
    <property type="match status" value="1"/>
</dbReference>
<evidence type="ECO:0000256" key="4">
    <source>
        <dbReference type="SAM" id="MobiDB-lite"/>
    </source>
</evidence>
<dbReference type="InterPro" id="IPR046852">
    <property type="entry name" value="Neurobeachin_a-sol"/>
</dbReference>
<dbReference type="InterPro" id="IPR019775">
    <property type="entry name" value="WD40_repeat_CS"/>
</dbReference>
<evidence type="ECO:0000259" key="6">
    <source>
        <dbReference type="PROSITE" id="PS51783"/>
    </source>
</evidence>
<dbReference type="PANTHER" id="PTHR13743">
    <property type="entry name" value="BEIGE/BEACH-RELATED"/>
    <property type="match status" value="1"/>
</dbReference>
<reference evidence="7" key="1">
    <citation type="journal article" date="2020" name="bioRxiv">
        <title>Hybrid origin of Populus tomentosa Carr. identified through genome sequencing and phylogenomic analysis.</title>
        <authorList>
            <person name="An X."/>
            <person name="Gao K."/>
            <person name="Chen Z."/>
            <person name="Li J."/>
            <person name="Yang X."/>
            <person name="Yang X."/>
            <person name="Zhou J."/>
            <person name="Guo T."/>
            <person name="Zhao T."/>
            <person name="Huang S."/>
            <person name="Miao D."/>
            <person name="Khan W.U."/>
            <person name="Rao P."/>
            <person name="Ye M."/>
            <person name="Lei B."/>
            <person name="Liao W."/>
            <person name="Wang J."/>
            <person name="Ji L."/>
            <person name="Li Y."/>
            <person name="Guo B."/>
            <person name="Mustafa N.S."/>
            <person name="Li S."/>
            <person name="Yun Q."/>
            <person name="Keller S.R."/>
            <person name="Mao J."/>
            <person name="Zhang R."/>
            <person name="Strauss S.H."/>
        </authorList>
    </citation>
    <scope>NUCLEOTIDE SEQUENCE</scope>
    <source>
        <strain evidence="7">GM15</strain>
        <tissue evidence="7">Leaf</tissue>
    </source>
</reference>
<dbReference type="PROSITE" id="PS00678">
    <property type="entry name" value="WD_REPEATS_1"/>
    <property type="match status" value="1"/>
</dbReference>
<dbReference type="FunFam" id="1.10.1540.10:FF:000001">
    <property type="entry name" value="neurobeachin isoform X1"/>
    <property type="match status" value="1"/>
</dbReference>
<dbReference type="OrthoDB" id="26681at2759"/>
<dbReference type="Pfam" id="PF02138">
    <property type="entry name" value="Beach"/>
    <property type="match status" value="1"/>
</dbReference>
<dbReference type="InterPro" id="IPR001680">
    <property type="entry name" value="WD40_rpt"/>
</dbReference>
<gene>
    <name evidence="7" type="ORF">POTOM_007994</name>
</gene>
<dbReference type="Proteomes" id="UP000886885">
    <property type="component" value="Chromosome 2A"/>
</dbReference>
<evidence type="ECO:0000256" key="2">
    <source>
        <dbReference type="ARBA" id="ARBA00022737"/>
    </source>
</evidence>
<dbReference type="InterPro" id="IPR046851">
    <property type="entry name" value="NBCH_WD40"/>
</dbReference>
<keyword evidence="1 3" id="KW-0853">WD repeat</keyword>
<dbReference type="CDD" id="cd06071">
    <property type="entry name" value="Beach"/>
    <property type="match status" value="1"/>
</dbReference>
<evidence type="ECO:0000313" key="7">
    <source>
        <dbReference type="EMBL" id="KAG6786394.1"/>
    </source>
</evidence>
<feature type="region of interest" description="Disordered" evidence="4">
    <location>
        <begin position="14"/>
        <end position="35"/>
    </location>
</feature>
<dbReference type="PROSITE" id="PS50294">
    <property type="entry name" value="WD_REPEATS_REGION"/>
    <property type="match status" value="1"/>
</dbReference>
<accession>A0A8X8DDT7</accession>
<dbReference type="EMBL" id="JAAWWB010000003">
    <property type="protein sequence ID" value="KAG6786394.1"/>
    <property type="molecule type" value="Genomic_DNA"/>
</dbReference>
<evidence type="ECO:0000313" key="8">
    <source>
        <dbReference type="Proteomes" id="UP000886885"/>
    </source>
</evidence>
<feature type="domain" description="BEACH" evidence="5">
    <location>
        <begin position="2605"/>
        <end position="2902"/>
    </location>
</feature>
<dbReference type="PANTHER" id="PTHR13743:SF112">
    <property type="entry name" value="BEACH DOMAIN-CONTAINING PROTEIN"/>
    <property type="match status" value="1"/>
</dbReference>